<reference evidence="10 11" key="1">
    <citation type="submission" date="2012-08" db="EMBL/GenBank/DDBJ databases">
        <title>The genome of cave-isolated P. fluorescens strain R124 demonstrates phenotypic adaptation to the mineral environment.</title>
        <authorList>
            <person name="Barton M.D."/>
            <person name="Petronio M."/>
            <person name="Giarrizzo J.G."/>
            <person name="Bowling B.V."/>
            <person name="Barton H.A."/>
        </authorList>
    </citation>
    <scope>NUCLEOTIDE SEQUENCE [LARGE SCALE GENOMIC DNA]</scope>
    <source>
        <strain evidence="10 11">R124</strain>
    </source>
</reference>
<dbReference type="GO" id="GO:0015562">
    <property type="term" value="F:efflux transmembrane transporter activity"/>
    <property type="evidence" value="ECO:0007669"/>
    <property type="project" value="InterPro"/>
</dbReference>
<feature type="region of interest" description="Disordered" evidence="9">
    <location>
        <begin position="150"/>
        <end position="170"/>
    </location>
</feature>
<organism evidence="10 11">
    <name type="scientific">Pseudomonas fluorescens R124</name>
    <dbReference type="NCBI Taxonomy" id="743713"/>
    <lineage>
        <taxon>Bacteria</taxon>
        <taxon>Pseudomonadati</taxon>
        <taxon>Pseudomonadota</taxon>
        <taxon>Gammaproteobacteria</taxon>
        <taxon>Pseudomonadales</taxon>
        <taxon>Pseudomonadaceae</taxon>
        <taxon>Pseudomonas</taxon>
    </lineage>
</organism>
<dbReference type="Gene3D" id="2.20.200.10">
    <property type="entry name" value="Outer membrane efflux proteins (OEP)"/>
    <property type="match status" value="1"/>
</dbReference>
<keyword evidence="3 8" id="KW-0812">Transmembrane</keyword>
<evidence type="ECO:0000256" key="1">
    <source>
        <dbReference type="ARBA" id="ARBA00007613"/>
    </source>
</evidence>
<keyword evidence="6" id="KW-0998">Cell outer membrane</keyword>
<name>A0A7U9CL31_PSEFL</name>
<evidence type="ECO:0000256" key="5">
    <source>
        <dbReference type="ARBA" id="ARBA00023139"/>
    </source>
</evidence>
<evidence type="ECO:0000256" key="4">
    <source>
        <dbReference type="ARBA" id="ARBA00023136"/>
    </source>
</evidence>
<dbReference type="Gene3D" id="1.20.1600.10">
    <property type="entry name" value="Outer membrane efflux proteins (OEP)"/>
    <property type="match status" value="1"/>
</dbReference>
<comment type="similarity">
    <text evidence="1 8">Belongs to the outer membrane factor (OMF) (TC 1.B.17) family.</text>
</comment>
<keyword evidence="4 8" id="KW-0472">Membrane</keyword>
<keyword evidence="2 8" id="KW-1134">Transmembrane beta strand</keyword>
<dbReference type="PANTHER" id="PTHR30203:SF33">
    <property type="entry name" value="BLR4455 PROTEIN"/>
    <property type="match status" value="1"/>
</dbReference>
<evidence type="ECO:0000256" key="7">
    <source>
        <dbReference type="ARBA" id="ARBA00023288"/>
    </source>
</evidence>
<proteinExistence type="inferred from homology"/>
<dbReference type="GO" id="GO:0009279">
    <property type="term" value="C:cell outer membrane"/>
    <property type="evidence" value="ECO:0007669"/>
    <property type="project" value="UniProtKB-SubCell"/>
</dbReference>
<dbReference type="Proteomes" id="UP000006045">
    <property type="component" value="Chromosome"/>
</dbReference>
<dbReference type="InterPro" id="IPR003423">
    <property type="entry name" value="OMP_efflux"/>
</dbReference>
<evidence type="ECO:0000256" key="9">
    <source>
        <dbReference type="SAM" id="MobiDB-lite"/>
    </source>
</evidence>
<sequence>MKRRKSPVGAGLLAKASGQPALMVKVKSLSRASPLPQGRVLALIMALLLSGCMVGPDYQKPAMELPTSFKEGTQWQRAQANPQGALDSQWWRIYQDPILNDLVERSARANPSIIGAEAAYRLAQAQVASSRAGLWPTVGVGLSGARGVGGGASGSTTSGLTGTSSSGGTVEQSVSATLSASWEPDLWGQVRRGIESSQASLQSSDALLAGVRLSIGASVATNYLGLRQLDMDIDLLQQQQTINQQLLTMIQAQTVQGTATNDQLLVAQDQLSTVIAALQTAQRSREQAEHALAVLVGVAPAQFNLPKAADYQFTTPMPPPVLPSNLLLRRPDVVSTERLAAAANARIGVAEAAFFPTLSLTAEGGFRGTALGGLFSVPNRIWTLGPALAETIFDGGAREAAKQEAEATYDQDVANYRGTVLGALQNVEDNLSAINHLHTQAQAYEQMFQRNQQLFGSQQAQQRAGTVSQQAVLTQQLVLLQAEQNLRDTQGLLSQGSVALFQSLGGGWQVP</sequence>
<accession>A0A7U9CL31</accession>
<evidence type="ECO:0000256" key="3">
    <source>
        <dbReference type="ARBA" id="ARBA00022692"/>
    </source>
</evidence>
<feature type="compositionally biased region" description="Low complexity" evidence="9">
    <location>
        <begin position="154"/>
        <end position="170"/>
    </location>
</feature>
<dbReference type="AlphaFoldDB" id="A0A7U9CL31"/>
<evidence type="ECO:0000256" key="2">
    <source>
        <dbReference type="ARBA" id="ARBA00022452"/>
    </source>
</evidence>
<keyword evidence="5 8" id="KW-0564">Palmitate</keyword>
<dbReference type="SUPFAM" id="SSF56954">
    <property type="entry name" value="Outer membrane efflux proteins (OEP)"/>
    <property type="match status" value="1"/>
</dbReference>
<dbReference type="InterPro" id="IPR010131">
    <property type="entry name" value="MdtP/NodT-like"/>
</dbReference>
<evidence type="ECO:0000313" key="11">
    <source>
        <dbReference type="Proteomes" id="UP000006045"/>
    </source>
</evidence>
<protein>
    <submittedName>
        <fullName evidence="10">NodT</fullName>
    </submittedName>
</protein>
<dbReference type="EMBL" id="CM001561">
    <property type="protein sequence ID" value="EJZ57255.1"/>
    <property type="molecule type" value="Genomic_DNA"/>
</dbReference>
<evidence type="ECO:0000256" key="8">
    <source>
        <dbReference type="RuleBase" id="RU362097"/>
    </source>
</evidence>
<gene>
    <name evidence="10" type="primary">nodT</name>
    <name evidence="10" type="ORF">I1A_001570</name>
</gene>
<evidence type="ECO:0000313" key="10">
    <source>
        <dbReference type="EMBL" id="EJZ57255.1"/>
    </source>
</evidence>
<comment type="subcellular location">
    <subcellularLocation>
        <location evidence="8">Cell outer membrane</location>
        <topology evidence="8">Lipid-anchor</topology>
    </subcellularLocation>
</comment>
<dbReference type="Pfam" id="PF02321">
    <property type="entry name" value="OEP"/>
    <property type="match status" value="2"/>
</dbReference>
<dbReference type="NCBIfam" id="TIGR01845">
    <property type="entry name" value="outer_NodT"/>
    <property type="match status" value="1"/>
</dbReference>
<keyword evidence="7 8" id="KW-0449">Lipoprotein</keyword>
<evidence type="ECO:0000256" key="6">
    <source>
        <dbReference type="ARBA" id="ARBA00023237"/>
    </source>
</evidence>
<dbReference type="PANTHER" id="PTHR30203">
    <property type="entry name" value="OUTER MEMBRANE CATION EFFLUX PROTEIN"/>
    <property type="match status" value="1"/>
</dbReference>